<organism evidence="8 9">
    <name type="scientific">Acaromyces ingoldii</name>
    <dbReference type="NCBI Taxonomy" id="215250"/>
    <lineage>
        <taxon>Eukaryota</taxon>
        <taxon>Fungi</taxon>
        <taxon>Dikarya</taxon>
        <taxon>Basidiomycota</taxon>
        <taxon>Ustilaginomycotina</taxon>
        <taxon>Exobasidiomycetes</taxon>
        <taxon>Exobasidiales</taxon>
        <taxon>Cryptobasidiaceae</taxon>
        <taxon>Acaromyces</taxon>
    </lineage>
</organism>
<dbReference type="InterPro" id="IPR002921">
    <property type="entry name" value="Fungal_lipase-type"/>
</dbReference>
<evidence type="ECO:0000256" key="2">
    <source>
        <dbReference type="ARBA" id="ARBA00023157"/>
    </source>
</evidence>
<feature type="signal peptide" evidence="6">
    <location>
        <begin position="1"/>
        <end position="18"/>
    </location>
</feature>
<accession>A0A316YG11</accession>
<feature type="chain" id="PRO_5016404636" evidence="6">
    <location>
        <begin position="19"/>
        <end position="310"/>
    </location>
</feature>
<dbReference type="CDD" id="cd00519">
    <property type="entry name" value="Lipase_3"/>
    <property type="match status" value="1"/>
</dbReference>
<dbReference type="SUPFAM" id="SSF53474">
    <property type="entry name" value="alpha/beta-Hydrolases"/>
    <property type="match status" value="1"/>
</dbReference>
<dbReference type="InterPro" id="IPR051218">
    <property type="entry name" value="Sec_MonoDiacylglyc_Lipase"/>
</dbReference>
<evidence type="ECO:0000256" key="6">
    <source>
        <dbReference type="SAM" id="SignalP"/>
    </source>
</evidence>
<dbReference type="GeneID" id="37041282"/>
<keyword evidence="9" id="KW-1185">Reference proteome</keyword>
<comment type="catalytic activity">
    <reaction evidence="5">
        <text>a monoacylglycerol + H2O = glycerol + a fatty acid + H(+)</text>
        <dbReference type="Rhea" id="RHEA:15245"/>
        <dbReference type="ChEBI" id="CHEBI:15377"/>
        <dbReference type="ChEBI" id="CHEBI:15378"/>
        <dbReference type="ChEBI" id="CHEBI:17408"/>
        <dbReference type="ChEBI" id="CHEBI:17754"/>
        <dbReference type="ChEBI" id="CHEBI:28868"/>
    </reaction>
</comment>
<dbReference type="InParanoid" id="A0A316YG11"/>
<dbReference type="RefSeq" id="XP_025375224.1">
    <property type="nucleotide sequence ID" value="XM_025519366.1"/>
</dbReference>
<dbReference type="OrthoDB" id="426718at2759"/>
<dbReference type="STRING" id="215250.A0A316YG11"/>
<evidence type="ECO:0000256" key="4">
    <source>
        <dbReference type="ARBA" id="ARBA00047591"/>
    </source>
</evidence>
<sequence>MSPLFFCVALLALALALALQVSAAATGASFQKVRGIAPTTSTEQPTADLPFLLETYTLAAAFCQQTYCNDSKAGLAVADGVLLNTTGDGNVVQRVNVYHSSSLGIVVAYEGTNPDSLISVAYDVDFPLTLADPSLKVPLDVLVDQGFQNAFLLSAQTVKGFIDGAMSRYPNTNLTIVGHSLGASQAAIAAVAFRDHVSKVVTFGQPRVGNPSFANFVDQTFGPAKLNYVVNGQDFVPHVPPRIVGYQHFSGQIWINPANSTGWKYYPGQENSQGANTATPQFNFDDHQGVYFHTQIGAFSGHCPATSGKD</sequence>
<keyword evidence="1 6" id="KW-0732">Signal</keyword>
<evidence type="ECO:0000256" key="5">
    <source>
        <dbReference type="ARBA" id="ARBA00048461"/>
    </source>
</evidence>
<evidence type="ECO:0000259" key="7">
    <source>
        <dbReference type="Pfam" id="PF01764"/>
    </source>
</evidence>
<dbReference type="PANTHER" id="PTHR45856">
    <property type="entry name" value="ALPHA/BETA-HYDROLASES SUPERFAMILY PROTEIN"/>
    <property type="match status" value="1"/>
</dbReference>
<dbReference type="Gene3D" id="3.40.50.1820">
    <property type="entry name" value="alpha/beta hydrolase"/>
    <property type="match status" value="1"/>
</dbReference>
<evidence type="ECO:0000256" key="3">
    <source>
        <dbReference type="ARBA" id="ARBA00043996"/>
    </source>
</evidence>
<dbReference type="AlphaFoldDB" id="A0A316YG11"/>
<evidence type="ECO:0000256" key="1">
    <source>
        <dbReference type="ARBA" id="ARBA00022729"/>
    </source>
</evidence>
<proteinExistence type="inferred from homology"/>
<feature type="domain" description="Fungal lipase-type" evidence="7">
    <location>
        <begin position="106"/>
        <end position="242"/>
    </location>
</feature>
<comment type="catalytic activity">
    <reaction evidence="4">
        <text>a diacylglycerol + H2O = a monoacylglycerol + a fatty acid + H(+)</text>
        <dbReference type="Rhea" id="RHEA:32731"/>
        <dbReference type="ChEBI" id="CHEBI:15377"/>
        <dbReference type="ChEBI" id="CHEBI:15378"/>
        <dbReference type="ChEBI" id="CHEBI:17408"/>
        <dbReference type="ChEBI" id="CHEBI:18035"/>
        <dbReference type="ChEBI" id="CHEBI:28868"/>
    </reaction>
</comment>
<dbReference type="InterPro" id="IPR029058">
    <property type="entry name" value="AB_hydrolase_fold"/>
</dbReference>
<dbReference type="PANTHER" id="PTHR45856:SF24">
    <property type="entry name" value="FUNGAL LIPASE-LIKE DOMAIN-CONTAINING PROTEIN"/>
    <property type="match status" value="1"/>
</dbReference>
<evidence type="ECO:0000313" key="9">
    <source>
        <dbReference type="Proteomes" id="UP000245768"/>
    </source>
</evidence>
<dbReference type="GO" id="GO:0006629">
    <property type="term" value="P:lipid metabolic process"/>
    <property type="evidence" value="ECO:0007669"/>
    <property type="project" value="InterPro"/>
</dbReference>
<keyword evidence="2" id="KW-1015">Disulfide bond</keyword>
<name>A0A316YG11_9BASI</name>
<dbReference type="Pfam" id="PF01764">
    <property type="entry name" value="Lipase_3"/>
    <property type="match status" value="1"/>
</dbReference>
<comment type="similarity">
    <text evidence="3">Belongs to the AB hydrolase superfamily. Lipase family. Class 3 subfamily.</text>
</comment>
<protein>
    <submittedName>
        <fullName evidence="8">Triacylglycerol lipase</fullName>
    </submittedName>
</protein>
<evidence type="ECO:0000313" key="8">
    <source>
        <dbReference type="EMBL" id="PWN88026.1"/>
    </source>
</evidence>
<dbReference type="EMBL" id="KZ819639">
    <property type="protein sequence ID" value="PWN88026.1"/>
    <property type="molecule type" value="Genomic_DNA"/>
</dbReference>
<dbReference type="Proteomes" id="UP000245768">
    <property type="component" value="Unassembled WGS sequence"/>
</dbReference>
<gene>
    <name evidence="8" type="ORF">FA10DRAFT_245040</name>
</gene>
<reference evidence="8" key="1">
    <citation type="journal article" date="2018" name="Mol. Biol. Evol.">
        <title>Broad Genomic Sampling Reveals a Smut Pathogenic Ancestry of the Fungal Clade Ustilaginomycotina.</title>
        <authorList>
            <person name="Kijpornyongpan T."/>
            <person name="Mondo S.J."/>
            <person name="Barry K."/>
            <person name="Sandor L."/>
            <person name="Lee J."/>
            <person name="Lipzen A."/>
            <person name="Pangilinan J."/>
            <person name="LaButti K."/>
            <person name="Hainaut M."/>
            <person name="Henrissat B."/>
            <person name="Grigoriev I.V."/>
            <person name="Spatafora J.W."/>
            <person name="Aime M.C."/>
        </authorList>
    </citation>
    <scope>NUCLEOTIDE SEQUENCE [LARGE SCALE GENOMIC DNA]</scope>
    <source>
        <strain evidence="8">MCA 4198</strain>
    </source>
</reference>